<gene>
    <name evidence="2" type="ORF">PCOR1329_LOCUS71206</name>
</gene>
<proteinExistence type="predicted"/>
<evidence type="ECO:0000313" key="3">
    <source>
        <dbReference type="Proteomes" id="UP001189429"/>
    </source>
</evidence>
<comment type="caution">
    <text evidence="2">The sequence shown here is derived from an EMBL/GenBank/DDBJ whole genome shotgun (WGS) entry which is preliminary data.</text>
</comment>
<protein>
    <submittedName>
        <fullName evidence="2">Uncharacterized protein</fullName>
    </submittedName>
</protein>
<accession>A0ABN9X0A4</accession>
<name>A0ABN9X0A4_9DINO</name>
<organism evidence="2 3">
    <name type="scientific">Prorocentrum cordatum</name>
    <dbReference type="NCBI Taxonomy" id="2364126"/>
    <lineage>
        <taxon>Eukaryota</taxon>
        <taxon>Sar</taxon>
        <taxon>Alveolata</taxon>
        <taxon>Dinophyceae</taxon>
        <taxon>Prorocentrales</taxon>
        <taxon>Prorocentraceae</taxon>
        <taxon>Prorocentrum</taxon>
    </lineage>
</organism>
<dbReference type="Proteomes" id="UP001189429">
    <property type="component" value="Unassembled WGS sequence"/>
</dbReference>
<dbReference type="EMBL" id="CAUYUJ010019440">
    <property type="protein sequence ID" value="CAK0891191.1"/>
    <property type="molecule type" value="Genomic_DNA"/>
</dbReference>
<feature type="region of interest" description="Disordered" evidence="1">
    <location>
        <begin position="1"/>
        <end position="26"/>
    </location>
</feature>
<evidence type="ECO:0000256" key="1">
    <source>
        <dbReference type="SAM" id="MobiDB-lite"/>
    </source>
</evidence>
<sequence length="240" mass="24696">QSWLRRGPPAPTQHPSRFPNVAATTPTARAMWSPTAWSRSDEATLPMRVELVRPPPAPASAGALGGSLPVKVELSFRPSASGCDVGDGGSVDGALPRKVQPSVASCAASGSASDTPDVDTDEDAVWGSWSSADDSSPEFPPGLLPLCRSLEATPAARTRLRSQAAMYLPGASPILGELLFWGCQIGWAYERPFAGVASVAGLLGLPPITECDATAAACAPGFGPPASSRTPRTKVTFACA</sequence>
<feature type="non-terminal residue" evidence="2">
    <location>
        <position position="1"/>
    </location>
</feature>
<reference evidence="2" key="1">
    <citation type="submission" date="2023-10" db="EMBL/GenBank/DDBJ databases">
        <authorList>
            <person name="Chen Y."/>
            <person name="Shah S."/>
            <person name="Dougan E. K."/>
            <person name="Thang M."/>
            <person name="Chan C."/>
        </authorList>
    </citation>
    <scope>NUCLEOTIDE SEQUENCE [LARGE SCALE GENOMIC DNA]</scope>
</reference>
<evidence type="ECO:0000313" key="2">
    <source>
        <dbReference type="EMBL" id="CAK0891191.1"/>
    </source>
</evidence>
<keyword evidence="3" id="KW-1185">Reference proteome</keyword>